<dbReference type="Pfam" id="PF01344">
    <property type="entry name" value="Kelch_1"/>
    <property type="match status" value="1"/>
</dbReference>
<reference evidence="3" key="1">
    <citation type="submission" date="2020-08" db="EMBL/GenBank/DDBJ databases">
        <title>Lacibacter sp. S13-6-6 genome sequencing.</title>
        <authorList>
            <person name="Jin L."/>
        </authorList>
    </citation>
    <scope>NUCLEOTIDE SEQUENCE [LARGE SCALE GENOMIC DNA]</scope>
    <source>
        <strain evidence="3">S13-6-6</strain>
    </source>
</reference>
<name>A0A7G5XIU2_9BACT</name>
<dbReference type="PANTHER" id="PTHR46182:SF2">
    <property type="entry name" value="FI19480P1"/>
    <property type="match status" value="1"/>
</dbReference>
<sequence>MKGGFFLSVIVIVWVLVLQIACKPEYSCENCKGENLPPIAKAGADKTIKLPNDSTLLDGSASTDPDGRITEWSWKKVAGPASYAIKDSAKSVTPVKKLVPGVYSFELKVMDNEGLFAKDTVKIFVDSATAPNRPPVARAGQDQTITLPVNKALLDGSGSTDPDNNIIGYAWRKISGPPNSVFSDPVAIKAEALDLTNGVYLFELTVTDAGGLFSTDTMRVTVNISPNRSPIAEAGNDITITYNLQTCSMDPSSITLDGKMSRDPDGTIFSYQWSLVVAESFTALISNPAASTTTVTGLVPGSYGFRLRVTDNDGAIDDDTIVVNTVYSNRPLVNARLIPMGLLGDPRIVSVVAAVGTKILFAGGTPVPNGPGPNKFSSTVNIYDIATNSWSAANLSQARSGMTVAAMGTKVFFAGGTGILPSGSVGLTSRIDVYDAVADTWSTMEMPHADGLLTSLVSGNKLVIVGGSFADIYDAGSKRWTTTNFGQPRYLITANNVKGKLYFAGGVTSKSTLTPTSRIDIYDPATDSWSVSQLSKPKYGMSGLLARNLIWAGGIVAGKTSNEVEMYDAFSNSTSFSCLFQPNSFSAFSSGTLNGKAFFFVANGKAKNKFDIYDPITDTWSIGVLDQSITAPMIISANGSVFLISTAGSNDVYHRQVWKLEF</sequence>
<evidence type="ECO:0000313" key="2">
    <source>
        <dbReference type="EMBL" id="QNA45395.1"/>
    </source>
</evidence>
<proteinExistence type="predicted"/>
<dbReference type="GO" id="GO:0016020">
    <property type="term" value="C:membrane"/>
    <property type="evidence" value="ECO:0007669"/>
    <property type="project" value="TreeGrafter"/>
</dbReference>
<dbReference type="PANTHER" id="PTHR46182">
    <property type="entry name" value="FI19480P1"/>
    <property type="match status" value="1"/>
</dbReference>
<dbReference type="InterPro" id="IPR035986">
    <property type="entry name" value="PKD_dom_sf"/>
</dbReference>
<dbReference type="InterPro" id="IPR029865">
    <property type="entry name" value="KIAA0319-like"/>
</dbReference>
<keyword evidence="3" id="KW-1185">Reference proteome</keyword>
<dbReference type="Proteomes" id="UP000515344">
    <property type="component" value="Chromosome"/>
</dbReference>
<feature type="domain" description="PKD/Chitinase" evidence="1">
    <location>
        <begin position="136"/>
        <end position="225"/>
    </location>
</feature>
<feature type="domain" description="PKD/Chitinase" evidence="1">
    <location>
        <begin position="239"/>
        <end position="328"/>
    </location>
</feature>
<dbReference type="SUPFAM" id="SSF117281">
    <property type="entry name" value="Kelch motif"/>
    <property type="match status" value="1"/>
</dbReference>
<dbReference type="Pfam" id="PF22352">
    <property type="entry name" value="K319L-like_PKD"/>
    <property type="match status" value="3"/>
</dbReference>
<organism evidence="2 3">
    <name type="scientific">Lacibacter sediminis</name>
    <dbReference type="NCBI Taxonomy" id="2760713"/>
    <lineage>
        <taxon>Bacteria</taxon>
        <taxon>Pseudomonadati</taxon>
        <taxon>Bacteroidota</taxon>
        <taxon>Chitinophagia</taxon>
        <taxon>Chitinophagales</taxon>
        <taxon>Chitinophagaceae</taxon>
        <taxon>Lacibacter</taxon>
    </lineage>
</organism>
<dbReference type="InterPro" id="IPR006652">
    <property type="entry name" value="Kelch_1"/>
</dbReference>
<dbReference type="AlphaFoldDB" id="A0A7G5XIU2"/>
<dbReference type="SUPFAM" id="SSF49299">
    <property type="entry name" value="PKD domain"/>
    <property type="match status" value="3"/>
</dbReference>
<dbReference type="RefSeq" id="WP_182804421.1">
    <property type="nucleotide sequence ID" value="NZ_CP060007.1"/>
</dbReference>
<dbReference type="SMART" id="SM00089">
    <property type="entry name" value="PKD"/>
    <property type="match status" value="3"/>
</dbReference>
<dbReference type="Gene3D" id="2.120.10.80">
    <property type="entry name" value="Kelch-type beta propeller"/>
    <property type="match status" value="1"/>
</dbReference>
<dbReference type="KEGG" id="lacs:H4075_04120"/>
<feature type="domain" description="PKD/Chitinase" evidence="1">
    <location>
        <begin position="39"/>
        <end position="128"/>
    </location>
</feature>
<dbReference type="GO" id="GO:0031410">
    <property type="term" value="C:cytoplasmic vesicle"/>
    <property type="evidence" value="ECO:0007669"/>
    <property type="project" value="TreeGrafter"/>
</dbReference>
<evidence type="ECO:0000259" key="1">
    <source>
        <dbReference type="SMART" id="SM00089"/>
    </source>
</evidence>
<dbReference type="InterPro" id="IPR037293">
    <property type="entry name" value="Gal_Oxidase_central_sf"/>
</dbReference>
<dbReference type="InterPro" id="IPR022409">
    <property type="entry name" value="PKD/Chitinase_dom"/>
</dbReference>
<dbReference type="Gene3D" id="2.130.10.80">
    <property type="entry name" value="Galactose oxidase/kelch, beta-propeller"/>
    <property type="match status" value="1"/>
</dbReference>
<dbReference type="CDD" id="cd11304">
    <property type="entry name" value="Cadherin_repeat"/>
    <property type="match status" value="1"/>
</dbReference>
<gene>
    <name evidence="2" type="ORF">H4075_04120</name>
</gene>
<evidence type="ECO:0000313" key="3">
    <source>
        <dbReference type="Proteomes" id="UP000515344"/>
    </source>
</evidence>
<accession>A0A7G5XIU2</accession>
<dbReference type="InterPro" id="IPR013783">
    <property type="entry name" value="Ig-like_fold"/>
</dbReference>
<protein>
    <recommendedName>
        <fullName evidence="1">PKD/Chitinase domain-containing protein</fullName>
    </recommendedName>
</protein>
<dbReference type="Gene3D" id="2.60.40.10">
    <property type="entry name" value="Immunoglobulins"/>
    <property type="match status" value="3"/>
</dbReference>
<dbReference type="EMBL" id="CP060007">
    <property type="protein sequence ID" value="QNA45395.1"/>
    <property type="molecule type" value="Genomic_DNA"/>
</dbReference>
<dbReference type="InterPro" id="IPR015915">
    <property type="entry name" value="Kelch-typ_b-propeller"/>
</dbReference>